<dbReference type="Proteomes" id="UP000429552">
    <property type="component" value="Unassembled WGS sequence"/>
</dbReference>
<dbReference type="AlphaFoldDB" id="A0A640TIA5"/>
<comment type="caution">
    <text evidence="2">The sequence shown here is derived from an EMBL/GenBank/DDBJ whole genome shotgun (WGS) entry which is preliminary data.</text>
</comment>
<dbReference type="EMBL" id="BLIP01000001">
    <property type="protein sequence ID" value="GFE22702.1"/>
    <property type="molecule type" value="Genomic_DNA"/>
</dbReference>
<feature type="chain" id="PRO_5024867593" description="Secreted protein" evidence="1">
    <location>
        <begin position="41"/>
        <end position="100"/>
    </location>
</feature>
<dbReference type="PROSITE" id="PS51318">
    <property type="entry name" value="TAT"/>
    <property type="match status" value="1"/>
</dbReference>
<gene>
    <name evidence="2" type="ORF">Sliba_31550</name>
</gene>
<evidence type="ECO:0000256" key="1">
    <source>
        <dbReference type="SAM" id="SignalP"/>
    </source>
</evidence>
<dbReference type="InterPro" id="IPR006311">
    <property type="entry name" value="TAT_signal"/>
</dbReference>
<evidence type="ECO:0000313" key="2">
    <source>
        <dbReference type="EMBL" id="GFE22702.1"/>
    </source>
</evidence>
<proteinExistence type="predicted"/>
<evidence type="ECO:0000313" key="3">
    <source>
        <dbReference type="Proteomes" id="UP000429552"/>
    </source>
</evidence>
<name>A0A640TIA5_STRNI</name>
<feature type="signal peptide" evidence="1">
    <location>
        <begin position="1"/>
        <end position="40"/>
    </location>
</feature>
<reference evidence="2 3" key="1">
    <citation type="submission" date="2019-12" db="EMBL/GenBank/DDBJ databases">
        <title>Whole genome shotgun sequence of Streptomyces libani subsp. libani NBRC 13452.</title>
        <authorList>
            <person name="Ichikawa N."/>
            <person name="Kimura A."/>
            <person name="Kitahashi Y."/>
            <person name="Komaki H."/>
            <person name="Tamura T."/>
        </authorList>
    </citation>
    <scope>NUCLEOTIDE SEQUENCE [LARGE SCALE GENOMIC DNA]</scope>
    <source>
        <strain evidence="2 3">NBRC 13452</strain>
    </source>
</reference>
<evidence type="ECO:0008006" key="4">
    <source>
        <dbReference type="Google" id="ProtNLM"/>
    </source>
</evidence>
<sequence>MRDKARTNHRGGALRRTAAAASLALIAGALPVALATPASASQSDCTAYLKGRGYNVGAGVKHACATAAHASGPAGRDMCWRELQELGVKSDYGLTACGLA</sequence>
<protein>
    <recommendedName>
        <fullName evidence="4">Secreted protein</fullName>
    </recommendedName>
</protein>
<organism evidence="2 3">
    <name type="scientific">Streptomyces nigrescens</name>
    <dbReference type="NCBI Taxonomy" id="1920"/>
    <lineage>
        <taxon>Bacteria</taxon>
        <taxon>Bacillati</taxon>
        <taxon>Actinomycetota</taxon>
        <taxon>Actinomycetes</taxon>
        <taxon>Kitasatosporales</taxon>
        <taxon>Streptomycetaceae</taxon>
        <taxon>Streptomyces</taxon>
    </lineage>
</organism>
<accession>A0A640TIA5</accession>
<keyword evidence="1" id="KW-0732">Signal</keyword>